<reference evidence="1" key="1">
    <citation type="submission" date="2023-01" db="EMBL/GenBank/DDBJ databases">
        <title>Human gut microbiome strain richness.</title>
        <authorList>
            <person name="Chen-Liaw A."/>
        </authorList>
    </citation>
    <scope>NUCLEOTIDE SEQUENCE</scope>
    <source>
        <strain evidence="1">1001287st1_F4_1001285I_161205</strain>
    </source>
</reference>
<sequence>MMNFKEFRRLYTGDPATLHITMELLLQNGREILLGTTESEIVSSLQGVLQNFFTAEKLREMVGIAKSLAALETSVLLDYMKRAALAAEKDQEPECVTLTAAQADGRALGIDLGYAVLETSVTLPEPDAPVEVAIELVFPGGERQDIAVVRPTEPRPGCEVLVWTEPEEDDYTAYFHVAAREEDLVS</sequence>
<organism evidence="1 2">
    <name type="scientific">Flavonifractor plautii</name>
    <name type="common">Fusobacterium plautii</name>
    <dbReference type="NCBI Taxonomy" id="292800"/>
    <lineage>
        <taxon>Bacteria</taxon>
        <taxon>Bacillati</taxon>
        <taxon>Bacillota</taxon>
        <taxon>Clostridia</taxon>
        <taxon>Eubacteriales</taxon>
        <taxon>Oscillospiraceae</taxon>
        <taxon>Flavonifractor</taxon>
    </lineage>
</organism>
<comment type="caution">
    <text evidence="1">The sequence shown here is derived from an EMBL/GenBank/DDBJ whole genome shotgun (WGS) entry which is preliminary data.</text>
</comment>
<name>A0AAW6CAZ2_FLAPL</name>
<dbReference type="RefSeq" id="WP_195383877.1">
    <property type="nucleotide sequence ID" value="NZ_JADMVZ010000006.1"/>
</dbReference>
<evidence type="ECO:0000313" key="2">
    <source>
        <dbReference type="Proteomes" id="UP001211173"/>
    </source>
</evidence>
<gene>
    <name evidence="1" type="ORF">PNE06_03740</name>
</gene>
<dbReference type="Proteomes" id="UP001211173">
    <property type="component" value="Unassembled WGS sequence"/>
</dbReference>
<dbReference type="EMBL" id="JAQLWV010000004">
    <property type="protein sequence ID" value="MDB7932182.1"/>
    <property type="molecule type" value="Genomic_DNA"/>
</dbReference>
<accession>A0AAW6CAZ2</accession>
<dbReference type="AlphaFoldDB" id="A0AAW6CAZ2"/>
<protein>
    <submittedName>
        <fullName evidence="1">Uncharacterized protein</fullName>
    </submittedName>
</protein>
<evidence type="ECO:0000313" key="1">
    <source>
        <dbReference type="EMBL" id="MDB7932182.1"/>
    </source>
</evidence>
<proteinExistence type="predicted"/>